<gene>
    <name evidence="2" type="ORF">ENL07_01400</name>
</gene>
<dbReference type="Proteomes" id="UP000886058">
    <property type="component" value="Unassembled WGS sequence"/>
</dbReference>
<evidence type="ECO:0000259" key="1">
    <source>
        <dbReference type="Pfam" id="PF01966"/>
    </source>
</evidence>
<name>A0A7C5DJB2_9CHLB</name>
<comment type="caution">
    <text evidence="2">The sequence shown here is derived from an EMBL/GenBank/DDBJ whole genome shotgun (WGS) entry which is preliminary data.</text>
</comment>
<sequence>MKADNEQVAMVDALIDPWLSVIGRDFEGYRNHCRRVFIFGCVLAGTDGDNQQKMAIAAAYHDLGIWTDSTFDYLGPSKRLVRAFLESIGKTDWADEIEAMIENHHKVGPWTCNPAWLVEPFRRADWIDVTFGARNFGLQRRYIYEICRRYPNAGYHPALARLTFERMKTYPKDPLPMFKW</sequence>
<dbReference type="InterPro" id="IPR006674">
    <property type="entry name" value="HD_domain"/>
</dbReference>
<protein>
    <submittedName>
        <fullName evidence="2">HD domain-containing protein</fullName>
    </submittedName>
</protein>
<reference evidence="2" key="1">
    <citation type="journal article" date="2020" name="mSystems">
        <title>Genome- and Community-Level Interaction Insights into Carbon Utilization and Element Cycling Functions of Hydrothermarchaeota in Hydrothermal Sediment.</title>
        <authorList>
            <person name="Zhou Z."/>
            <person name="Liu Y."/>
            <person name="Xu W."/>
            <person name="Pan J."/>
            <person name="Luo Z.H."/>
            <person name="Li M."/>
        </authorList>
    </citation>
    <scope>NUCLEOTIDE SEQUENCE [LARGE SCALE GENOMIC DNA]</scope>
    <source>
        <strain evidence="2">HyVt-633</strain>
    </source>
</reference>
<dbReference type="EMBL" id="DRSQ01000031">
    <property type="protein sequence ID" value="HHE31314.1"/>
    <property type="molecule type" value="Genomic_DNA"/>
</dbReference>
<dbReference type="SUPFAM" id="SSF109604">
    <property type="entry name" value="HD-domain/PDEase-like"/>
    <property type="match status" value="1"/>
</dbReference>
<organism evidence="2">
    <name type="scientific">Chlorobaculum parvum</name>
    <dbReference type="NCBI Taxonomy" id="274539"/>
    <lineage>
        <taxon>Bacteria</taxon>
        <taxon>Pseudomonadati</taxon>
        <taxon>Chlorobiota</taxon>
        <taxon>Chlorobiia</taxon>
        <taxon>Chlorobiales</taxon>
        <taxon>Chlorobiaceae</taxon>
        <taxon>Chlorobaculum</taxon>
    </lineage>
</organism>
<dbReference type="Pfam" id="PF01966">
    <property type="entry name" value="HD"/>
    <property type="match status" value="1"/>
</dbReference>
<accession>A0A7C5DJB2</accession>
<dbReference type="AlphaFoldDB" id="A0A7C5DJB2"/>
<proteinExistence type="predicted"/>
<dbReference type="Gene3D" id="1.10.3210.10">
    <property type="entry name" value="Hypothetical protein af1432"/>
    <property type="match status" value="1"/>
</dbReference>
<feature type="domain" description="HD" evidence="1">
    <location>
        <begin position="31"/>
        <end position="111"/>
    </location>
</feature>
<evidence type="ECO:0000313" key="2">
    <source>
        <dbReference type="EMBL" id="HHE31314.1"/>
    </source>
</evidence>